<dbReference type="EMBL" id="DVJS01000169">
    <property type="protein sequence ID" value="HIS97663.1"/>
    <property type="molecule type" value="Genomic_DNA"/>
</dbReference>
<dbReference type="SUPFAM" id="SSF54862">
    <property type="entry name" value="4Fe-4S ferredoxins"/>
    <property type="match status" value="1"/>
</dbReference>
<evidence type="ECO:0000313" key="6">
    <source>
        <dbReference type="Proteomes" id="UP000886876"/>
    </source>
</evidence>
<keyword evidence="1" id="KW-0479">Metal-binding</keyword>
<dbReference type="Pfam" id="PF12838">
    <property type="entry name" value="Fer4_7"/>
    <property type="match status" value="1"/>
</dbReference>
<reference evidence="5" key="1">
    <citation type="submission" date="2020-10" db="EMBL/GenBank/DDBJ databases">
        <authorList>
            <person name="Gilroy R."/>
        </authorList>
    </citation>
    <scope>NUCLEOTIDE SEQUENCE</scope>
    <source>
        <strain evidence="5">ChiHecec3B27-6122</strain>
    </source>
</reference>
<feature type="domain" description="4Fe-4S ferredoxin-type" evidence="4">
    <location>
        <begin position="38"/>
        <end position="67"/>
    </location>
</feature>
<evidence type="ECO:0000256" key="2">
    <source>
        <dbReference type="ARBA" id="ARBA00023004"/>
    </source>
</evidence>
<evidence type="ECO:0000313" key="5">
    <source>
        <dbReference type="EMBL" id="HIS97663.1"/>
    </source>
</evidence>
<dbReference type="InterPro" id="IPR017900">
    <property type="entry name" value="4Fe4S_Fe_S_CS"/>
</dbReference>
<feature type="domain" description="4Fe-4S ferredoxin-type" evidence="4">
    <location>
        <begin position="2"/>
        <end position="31"/>
    </location>
</feature>
<name>A0A9D1K883_9FIRM</name>
<evidence type="ECO:0000256" key="3">
    <source>
        <dbReference type="ARBA" id="ARBA00023014"/>
    </source>
</evidence>
<sequence>MSKITLRTENCKACGNCVRNCKRGALKFTEEVNAKGYRTIAVDESKCIYCGMCYTVCPDYVFSIEEGSETV</sequence>
<keyword evidence="2" id="KW-0408">Iron</keyword>
<gene>
    <name evidence="5" type="ORF">IAD42_06785</name>
</gene>
<accession>A0A9D1K883</accession>
<dbReference type="GO" id="GO:0051536">
    <property type="term" value="F:iron-sulfur cluster binding"/>
    <property type="evidence" value="ECO:0007669"/>
    <property type="project" value="UniProtKB-KW"/>
</dbReference>
<protein>
    <submittedName>
        <fullName evidence="5">4Fe-4S binding protein</fullName>
    </submittedName>
</protein>
<evidence type="ECO:0000256" key="1">
    <source>
        <dbReference type="ARBA" id="ARBA00022723"/>
    </source>
</evidence>
<dbReference type="Proteomes" id="UP000886876">
    <property type="component" value="Unassembled WGS sequence"/>
</dbReference>
<dbReference type="GO" id="GO:0046872">
    <property type="term" value="F:metal ion binding"/>
    <property type="evidence" value="ECO:0007669"/>
    <property type="project" value="UniProtKB-KW"/>
</dbReference>
<dbReference type="AlphaFoldDB" id="A0A9D1K883"/>
<dbReference type="Gene3D" id="3.30.70.20">
    <property type="match status" value="1"/>
</dbReference>
<reference evidence="5" key="2">
    <citation type="journal article" date="2021" name="PeerJ">
        <title>Extensive microbial diversity within the chicken gut microbiome revealed by metagenomics and culture.</title>
        <authorList>
            <person name="Gilroy R."/>
            <person name="Ravi A."/>
            <person name="Getino M."/>
            <person name="Pursley I."/>
            <person name="Horton D.L."/>
            <person name="Alikhan N.F."/>
            <person name="Baker D."/>
            <person name="Gharbi K."/>
            <person name="Hall N."/>
            <person name="Watson M."/>
            <person name="Adriaenssens E.M."/>
            <person name="Foster-Nyarko E."/>
            <person name="Jarju S."/>
            <person name="Secka A."/>
            <person name="Antonio M."/>
            <person name="Oren A."/>
            <person name="Chaudhuri R.R."/>
            <person name="La Ragione R."/>
            <person name="Hildebrand F."/>
            <person name="Pallen M.J."/>
        </authorList>
    </citation>
    <scope>NUCLEOTIDE SEQUENCE</scope>
    <source>
        <strain evidence="5">ChiHecec3B27-6122</strain>
    </source>
</reference>
<proteinExistence type="predicted"/>
<evidence type="ECO:0000259" key="4">
    <source>
        <dbReference type="PROSITE" id="PS51379"/>
    </source>
</evidence>
<keyword evidence="3" id="KW-0411">Iron-sulfur</keyword>
<dbReference type="PROSITE" id="PS51379">
    <property type="entry name" value="4FE4S_FER_2"/>
    <property type="match status" value="2"/>
</dbReference>
<comment type="caution">
    <text evidence="5">The sequence shown here is derived from an EMBL/GenBank/DDBJ whole genome shotgun (WGS) entry which is preliminary data.</text>
</comment>
<dbReference type="PROSITE" id="PS00198">
    <property type="entry name" value="4FE4S_FER_1"/>
    <property type="match status" value="1"/>
</dbReference>
<organism evidence="5 6">
    <name type="scientific">Candidatus Scatomorpha pullistercoris</name>
    <dbReference type="NCBI Taxonomy" id="2840929"/>
    <lineage>
        <taxon>Bacteria</taxon>
        <taxon>Bacillati</taxon>
        <taxon>Bacillota</taxon>
        <taxon>Clostridia</taxon>
        <taxon>Eubacteriales</taxon>
        <taxon>Candidatus Scatomorpha</taxon>
    </lineage>
</organism>
<dbReference type="InterPro" id="IPR017896">
    <property type="entry name" value="4Fe4S_Fe-S-bd"/>
</dbReference>